<keyword evidence="3" id="KW-1185">Reference proteome</keyword>
<dbReference type="EMBL" id="JAWDEY010000036">
    <property type="protein sequence ID" value="KAK6587751.1"/>
    <property type="molecule type" value="Genomic_DNA"/>
</dbReference>
<sequence length="201" mass="23026">MLSAVATVHNKNSPKTAIVCHGLFSSKENRLCQTIAKHMNINVVRFDFRGNGDSEGLESWSFGDYHAEVNEDLRMVVEYLRNLDLDVKVLVGHSRGAVEVLMYSWLYDDVDVIISISARFDLENSIISKFIGDDNYMKMKNGELEFVEIVPRDNIPRKITMECLNKRNLVDYNLLKNVTNTKYFLLIHGSKDETVPVEVSY</sequence>
<name>A0AAV9XST9_9CRYT</name>
<accession>A0AAV9XST9</accession>
<dbReference type="InterPro" id="IPR029058">
    <property type="entry name" value="AB_hydrolase_fold"/>
</dbReference>
<dbReference type="GO" id="GO:0016787">
    <property type="term" value="F:hydrolase activity"/>
    <property type="evidence" value="ECO:0007669"/>
    <property type="project" value="UniProtKB-KW"/>
</dbReference>
<proteinExistence type="predicted"/>
<keyword evidence="2" id="KW-0378">Hydrolase</keyword>
<dbReference type="Proteomes" id="UP001311799">
    <property type="component" value="Unassembled WGS sequence"/>
</dbReference>
<evidence type="ECO:0000313" key="3">
    <source>
        <dbReference type="Proteomes" id="UP001311799"/>
    </source>
</evidence>
<dbReference type="Gene3D" id="3.40.50.1820">
    <property type="entry name" value="alpha/beta hydrolase"/>
    <property type="match status" value="1"/>
</dbReference>
<organism evidence="2 3">
    <name type="scientific">Cryptosporidium xiaoi</name>
    <dbReference type="NCBI Taxonomy" id="659607"/>
    <lineage>
        <taxon>Eukaryota</taxon>
        <taxon>Sar</taxon>
        <taxon>Alveolata</taxon>
        <taxon>Apicomplexa</taxon>
        <taxon>Conoidasida</taxon>
        <taxon>Coccidia</taxon>
        <taxon>Eucoccidiorida</taxon>
        <taxon>Eimeriorina</taxon>
        <taxon>Cryptosporidiidae</taxon>
        <taxon>Cryptosporidium</taxon>
    </lineage>
</organism>
<dbReference type="Pfam" id="PF00561">
    <property type="entry name" value="Abhydrolase_1"/>
    <property type="match status" value="1"/>
</dbReference>
<comment type="caution">
    <text evidence="2">The sequence shown here is derived from an EMBL/GenBank/DDBJ whole genome shotgun (WGS) entry which is preliminary data.</text>
</comment>
<gene>
    <name evidence="2" type="ORF">RS030_81233</name>
</gene>
<feature type="domain" description="AB hydrolase-1" evidence="1">
    <location>
        <begin position="18"/>
        <end position="120"/>
    </location>
</feature>
<evidence type="ECO:0000259" key="1">
    <source>
        <dbReference type="Pfam" id="PF00561"/>
    </source>
</evidence>
<dbReference type="PANTHER" id="PTHR42886:SF53">
    <property type="entry name" value="ALPHA_BETA-HYDROLASES SUPERFAMILY PROTEIN"/>
    <property type="match status" value="1"/>
</dbReference>
<evidence type="ECO:0000313" key="2">
    <source>
        <dbReference type="EMBL" id="KAK6587751.1"/>
    </source>
</evidence>
<dbReference type="PANTHER" id="PTHR42886">
    <property type="entry name" value="RE40534P-RELATED"/>
    <property type="match status" value="1"/>
</dbReference>
<dbReference type="AlphaFoldDB" id="A0AAV9XST9"/>
<reference evidence="2 3" key="1">
    <citation type="submission" date="2023-10" db="EMBL/GenBank/DDBJ databases">
        <title>Comparative genomics analysis reveals potential genetic determinants of host preference in Cryptosporidium xiaoi.</title>
        <authorList>
            <person name="Xiao L."/>
            <person name="Li J."/>
        </authorList>
    </citation>
    <scope>NUCLEOTIDE SEQUENCE [LARGE SCALE GENOMIC DNA]</scope>
    <source>
        <strain evidence="2 3">52996</strain>
    </source>
</reference>
<protein>
    <submittedName>
        <fullName evidence="2">Alpha beta hydrolase</fullName>
    </submittedName>
</protein>
<dbReference type="SUPFAM" id="SSF53474">
    <property type="entry name" value="alpha/beta-Hydrolases"/>
    <property type="match status" value="1"/>
</dbReference>
<dbReference type="InterPro" id="IPR000073">
    <property type="entry name" value="AB_hydrolase_1"/>
</dbReference>